<dbReference type="PANTHER" id="PTHR45989:SF1">
    <property type="entry name" value="TRANSLATION INITIATION FACTOR EIF-2B SUBUNIT GAMMA"/>
    <property type="match status" value="1"/>
</dbReference>
<protein>
    <recommendedName>
        <fullName evidence="6">Translation initiation factor eIF2B subunit gamma</fullName>
    </recommendedName>
    <alternativeName>
        <fullName evidence="7">eIF2B GDP-GTP exchange factor subunit gamma</fullName>
    </alternativeName>
</protein>
<accession>A0A6V7PEW4</accession>
<feature type="region of interest" description="Disordered" evidence="10">
    <location>
        <begin position="1"/>
        <end position="35"/>
    </location>
</feature>
<evidence type="ECO:0000256" key="10">
    <source>
        <dbReference type="SAM" id="MobiDB-lite"/>
    </source>
</evidence>
<reference evidence="12" key="1">
    <citation type="submission" date="2020-07" db="EMBL/GenBank/DDBJ databases">
        <authorList>
            <person name="Lin J."/>
        </authorList>
    </citation>
    <scope>NUCLEOTIDE SEQUENCE</scope>
</reference>
<dbReference type="InterPro" id="IPR051960">
    <property type="entry name" value="eIF2B_gamma"/>
</dbReference>
<evidence type="ECO:0000256" key="6">
    <source>
        <dbReference type="ARBA" id="ARBA00044196"/>
    </source>
</evidence>
<evidence type="ECO:0000259" key="11">
    <source>
        <dbReference type="Pfam" id="PF00483"/>
    </source>
</evidence>
<evidence type="ECO:0000256" key="2">
    <source>
        <dbReference type="ARBA" id="ARBA00007878"/>
    </source>
</evidence>
<evidence type="ECO:0000256" key="4">
    <source>
        <dbReference type="ARBA" id="ARBA00022540"/>
    </source>
</evidence>
<comment type="subunit">
    <text evidence="9">Component of the translation initiation factor 2B (eIF2B) complex which is a heterodecamer of two sets of five different subunits: alpha, beta, gamma, delta and epsilon. Subunits alpha, beta and delta comprise a regulatory subcomplex and subunits epsilon and gamma comprise a catalytic subcomplex. Within the complex, the hexameric regulatory complex resides at the center, with the two heterodimeric catalytic subcomplexes bound on opposite sides.</text>
</comment>
<keyword evidence="4" id="KW-0396">Initiation factor</keyword>
<evidence type="ECO:0000256" key="3">
    <source>
        <dbReference type="ARBA" id="ARBA00022490"/>
    </source>
</evidence>
<keyword evidence="3" id="KW-0963">Cytoplasm</keyword>
<evidence type="ECO:0000256" key="1">
    <source>
        <dbReference type="ARBA" id="ARBA00004514"/>
    </source>
</evidence>
<dbReference type="GO" id="GO:0005085">
    <property type="term" value="F:guanyl-nucleotide exchange factor activity"/>
    <property type="evidence" value="ECO:0007669"/>
    <property type="project" value="TreeGrafter"/>
</dbReference>
<comment type="function">
    <text evidence="8">Acts as a component of the translation initiation factor 2B (eIF2B) complex, which catalyzes the exchange of GDP for GTP on the eukaryotic initiation factor 2 (eIF2) complex gamma subunit. Its guanine nucleotide exchange factor activity is repressed when bound to eIF2 complex phosphorylated on the alpha subunit, thereby limiting the amount of methionyl-initiator methionine tRNA available to the ribosome and consequently global translation is repressed.</text>
</comment>
<dbReference type="GO" id="GO:0003743">
    <property type="term" value="F:translation initiation factor activity"/>
    <property type="evidence" value="ECO:0007669"/>
    <property type="project" value="UniProtKB-KW"/>
</dbReference>
<dbReference type="GO" id="GO:0005851">
    <property type="term" value="C:eukaryotic translation initiation factor 2B complex"/>
    <property type="evidence" value="ECO:0007669"/>
    <property type="project" value="TreeGrafter"/>
</dbReference>
<dbReference type="InterPro" id="IPR005835">
    <property type="entry name" value="NTP_transferase_dom"/>
</dbReference>
<dbReference type="Pfam" id="PF00483">
    <property type="entry name" value="NTP_transferase"/>
    <property type="match status" value="1"/>
</dbReference>
<feature type="domain" description="Nucleotidyl transferase" evidence="11">
    <location>
        <begin position="100"/>
        <end position="173"/>
    </location>
</feature>
<dbReference type="InterPro" id="IPR029044">
    <property type="entry name" value="Nucleotide-diphossugar_trans"/>
</dbReference>
<comment type="similarity">
    <text evidence="2">Belongs to the eIF-2B gamma/epsilon subunits family.</text>
</comment>
<sequence length="233" mass="23925">MSGFSSPPKSPSTSRAPAPDLPGPACTGATSPSTTSIERSHIAGFIGTHTMLQLLNEGSAFFFVLELLEASNLKDAIVEVEGEEAALCVGGWISSAYVDRLHVEIAAVPEDIGTAGALRAVAHHLTANDVLVVSGDLVSDVPPGAVAATHRRHGAAVTALRCPVPVSGPSDIGSSVGKDKAKKPIRCNIVGLDSTRQFLLHIASVLCSSRSDRCLRLLLLATSCGGRRGGGSA</sequence>
<gene>
    <name evidence="12" type="ORF">CB5_LOCUS12445</name>
</gene>
<evidence type="ECO:0000313" key="12">
    <source>
        <dbReference type="EMBL" id="CAD1829234.1"/>
    </source>
</evidence>
<evidence type="ECO:0000256" key="5">
    <source>
        <dbReference type="ARBA" id="ARBA00022917"/>
    </source>
</evidence>
<comment type="subcellular location">
    <subcellularLocation>
        <location evidence="1">Cytoplasm</location>
        <location evidence="1">Cytosol</location>
    </subcellularLocation>
</comment>
<dbReference type="EMBL" id="LR862147">
    <property type="protein sequence ID" value="CAD1829234.1"/>
    <property type="molecule type" value="Genomic_DNA"/>
</dbReference>
<proteinExistence type="inferred from homology"/>
<dbReference type="GO" id="GO:0005829">
    <property type="term" value="C:cytosol"/>
    <property type="evidence" value="ECO:0007669"/>
    <property type="project" value="UniProtKB-SubCell"/>
</dbReference>
<dbReference type="PANTHER" id="PTHR45989">
    <property type="entry name" value="TRANSLATION INITIATION FACTOR EIF-2B SUBUNIT GAMMA"/>
    <property type="match status" value="1"/>
</dbReference>
<keyword evidence="5" id="KW-0648">Protein biosynthesis</keyword>
<dbReference type="SUPFAM" id="SSF53448">
    <property type="entry name" value="Nucleotide-diphospho-sugar transferases"/>
    <property type="match status" value="1"/>
</dbReference>
<evidence type="ECO:0000256" key="8">
    <source>
        <dbReference type="ARBA" id="ARBA00045373"/>
    </source>
</evidence>
<dbReference type="GO" id="GO:0002183">
    <property type="term" value="P:cytoplasmic translational initiation"/>
    <property type="evidence" value="ECO:0007669"/>
    <property type="project" value="TreeGrafter"/>
</dbReference>
<evidence type="ECO:0000256" key="9">
    <source>
        <dbReference type="ARBA" id="ARBA00046432"/>
    </source>
</evidence>
<organism evidence="12">
    <name type="scientific">Ananas comosus var. bracteatus</name>
    <name type="common">red pineapple</name>
    <dbReference type="NCBI Taxonomy" id="296719"/>
    <lineage>
        <taxon>Eukaryota</taxon>
        <taxon>Viridiplantae</taxon>
        <taxon>Streptophyta</taxon>
        <taxon>Embryophyta</taxon>
        <taxon>Tracheophyta</taxon>
        <taxon>Spermatophyta</taxon>
        <taxon>Magnoliopsida</taxon>
        <taxon>Liliopsida</taxon>
        <taxon>Poales</taxon>
        <taxon>Bromeliaceae</taxon>
        <taxon>Bromelioideae</taxon>
        <taxon>Ananas</taxon>
    </lineage>
</organism>
<dbReference type="AlphaFoldDB" id="A0A6V7PEW4"/>
<feature type="compositionally biased region" description="Polar residues" evidence="10">
    <location>
        <begin position="1"/>
        <end position="15"/>
    </location>
</feature>
<evidence type="ECO:0000256" key="7">
    <source>
        <dbReference type="ARBA" id="ARBA00044229"/>
    </source>
</evidence>
<dbReference type="Gene3D" id="3.90.550.10">
    <property type="entry name" value="Spore Coat Polysaccharide Biosynthesis Protein SpsA, Chain A"/>
    <property type="match status" value="1"/>
</dbReference>
<name>A0A6V7PEW4_ANACO</name>